<sequence>MRRERRAGRVRSPDSGMVTAETAVALPALVLLTAMLIWGVVAAGAQIRCVDAARVGARAAARGDSDAAAVAAAAAPPGAKVTVALDATTARVTVEAPCPGPGRLAAVMSVRLTATAVSAREDVLIEDS</sequence>
<dbReference type="InterPro" id="IPR012495">
    <property type="entry name" value="TadE-like_dom"/>
</dbReference>
<evidence type="ECO:0000313" key="3">
    <source>
        <dbReference type="Proteomes" id="UP000032066"/>
    </source>
</evidence>
<feature type="domain" description="TadE-like" evidence="1">
    <location>
        <begin position="16"/>
        <end position="58"/>
    </location>
</feature>
<dbReference type="Pfam" id="PF07811">
    <property type="entry name" value="TadE"/>
    <property type="match status" value="1"/>
</dbReference>
<organism evidence="2 3">
    <name type="scientific">Kitasatospora griseola</name>
    <name type="common">Streptomyces griseolosporeus</name>
    <dbReference type="NCBI Taxonomy" id="2064"/>
    <lineage>
        <taxon>Bacteria</taxon>
        <taxon>Bacillati</taxon>
        <taxon>Actinomycetota</taxon>
        <taxon>Actinomycetes</taxon>
        <taxon>Kitasatosporales</taxon>
        <taxon>Streptomycetaceae</taxon>
        <taxon>Kitasatospora</taxon>
    </lineage>
</organism>
<dbReference type="InterPro" id="IPR049790">
    <property type="entry name" value="Rv3655c/TadE"/>
</dbReference>
<protein>
    <submittedName>
        <fullName evidence="2">Pilus assembly protein TadE</fullName>
    </submittedName>
</protein>
<name>A0A0D0PW47_KITGR</name>
<gene>
    <name evidence="2" type="ORF">TR51_28055</name>
</gene>
<comment type="caution">
    <text evidence="2">The sequence shown here is derived from an EMBL/GenBank/DDBJ whole genome shotgun (WGS) entry which is preliminary data.</text>
</comment>
<proteinExistence type="predicted"/>
<keyword evidence="3" id="KW-1185">Reference proteome</keyword>
<evidence type="ECO:0000313" key="2">
    <source>
        <dbReference type="EMBL" id="KIQ62788.1"/>
    </source>
</evidence>
<dbReference type="AlphaFoldDB" id="A0A0D0PW47"/>
<evidence type="ECO:0000259" key="1">
    <source>
        <dbReference type="Pfam" id="PF07811"/>
    </source>
</evidence>
<accession>A0A0D0PW47</accession>
<dbReference type="PATRIC" id="fig|2064.6.peg.5953"/>
<reference evidence="2 3" key="1">
    <citation type="submission" date="2015-02" db="EMBL/GenBank/DDBJ databases">
        <title>Draft genome sequence of Kitasatospora griseola MF730-N6, a bafilomycin, terpentecin and satosporin producer.</title>
        <authorList>
            <person name="Arens J.C."/>
            <person name="Haltli B."/>
            <person name="Kerr R.G."/>
        </authorList>
    </citation>
    <scope>NUCLEOTIDE SEQUENCE [LARGE SCALE GENOMIC DNA]</scope>
    <source>
        <strain evidence="2 3">MF730-N6</strain>
    </source>
</reference>
<dbReference type="Proteomes" id="UP000032066">
    <property type="component" value="Unassembled WGS sequence"/>
</dbReference>
<dbReference type="OrthoDB" id="3873046at2"/>
<dbReference type="NCBIfam" id="NF041390">
    <property type="entry name" value="TadE_Rv3655c"/>
    <property type="match status" value="1"/>
</dbReference>
<dbReference type="STRING" id="2064.TR51_28055"/>
<dbReference type="EMBL" id="JXZB01000004">
    <property type="protein sequence ID" value="KIQ62788.1"/>
    <property type="molecule type" value="Genomic_DNA"/>
</dbReference>